<evidence type="ECO:0000256" key="4">
    <source>
        <dbReference type="ARBA" id="ARBA00022695"/>
    </source>
</evidence>
<dbReference type="InterPro" id="IPR029044">
    <property type="entry name" value="Nucleotide-diphossugar_trans"/>
</dbReference>
<dbReference type="AlphaFoldDB" id="A0A345ZAL6"/>
<evidence type="ECO:0000259" key="6">
    <source>
        <dbReference type="Pfam" id="PF00483"/>
    </source>
</evidence>
<dbReference type="EMBL" id="CP025544">
    <property type="protein sequence ID" value="AXK60333.1"/>
    <property type="molecule type" value="Genomic_DNA"/>
</dbReference>
<evidence type="ECO:0000313" key="7">
    <source>
        <dbReference type="EMBL" id="AXK60333.1"/>
    </source>
</evidence>
<dbReference type="EC" id="2.7.7.9" evidence="2"/>
<feature type="domain" description="Nucleotidyl transferase" evidence="6">
    <location>
        <begin position="7"/>
        <end position="268"/>
    </location>
</feature>
<protein>
    <recommendedName>
        <fullName evidence="2">UTP--glucose-1-phosphate uridylyltransferase</fullName>
        <ecNumber evidence="2">2.7.7.9</ecNumber>
    </recommendedName>
</protein>
<dbReference type="InterPro" id="IPR005771">
    <property type="entry name" value="GalU_uridylyltTrfase_bac/arc"/>
</dbReference>
<sequence length="273" mass="30709">MKITKLIIPAAGIGSRFLPITKSIPKEMLPLSNKPAIEYIVQEAYDADIVKVGIILSPEKNVIKEYFEPNTHLDNILAEKNQSYRVAGLNSLIEHINFSYFYQYNPAGLADALMQAKTFIKDDELFAVALPDDIIFGTTPEILYLMQIAEKMQGMVIAVQEVPLENISSYGVIQIDKKIDENCYQIASLVEKPKMEDAPSNLAIVGRYVFHADLFSFIPKTPLTTSSEILLPDTINLMIKSGYPVFAYKVQGERFDTGTPQGWLKFIMQNNNF</sequence>
<dbReference type="OrthoDB" id="9803871at2"/>
<comment type="catalytic activity">
    <reaction evidence="5">
        <text>alpha-D-glucose 1-phosphate + UTP + H(+) = UDP-alpha-D-glucose + diphosphate</text>
        <dbReference type="Rhea" id="RHEA:19889"/>
        <dbReference type="ChEBI" id="CHEBI:15378"/>
        <dbReference type="ChEBI" id="CHEBI:33019"/>
        <dbReference type="ChEBI" id="CHEBI:46398"/>
        <dbReference type="ChEBI" id="CHEBI:58601"/>
        <dbReference type="ChEBI" id="CHEBI:58885"/>
        <dbReference type="EC" id="2.7.7.9"/>
    </reaction>
</comment>
<dbReference type="Gene3D" id="3.90.550.10">
    <property type="entry name" value="Spore Coat Polysaccharide Biosynthesis Protein SpsA, Chain A"/>
    <property type="match status" value="1"/>
</dbReference>
<keyword evidence="8" id="KW-1185">Reference proteome</keyword>
<reference evidence="7 8" key="1">
    <citation type="submission" date="2017-12" db="EMBL/GenBank/DDBJ databases">
        <title>Chromulinavorax destructans is a abundant pathogen of dominant heterotrophic picoflagllates.</title>
        <authorList>
            <person name="Deeg C.M."/>
            <person name="Zimmer M."/>
            <person name="Suttle C.A."/>
        </authorList>
    </citation>
    <scope>NUCLEOTIDE SEQUENCE [LARGE SCALE GENOMIC DNA]</scope>
    <source>
        <strain evidence="7 8">SeV1</strain>
    </source>
</reference>
<dbReference type="Pfam" id="PF00483">
    <property type="entry name" value="NTP_transferase"/>
    <property type="match status" value="1"/>
</dbReference>
<dbReference type="Proteomes" id="UP000254834">
    <property type="component" value="Chromosome"/>
</dbReference>
<evidence type="ECO:0000256" key="5">
    <source>
        <dbReference type="ARBA" id="ARBA00048128"/>
    </source>
</evidence>
<name>A0A345ZAL6_9BACT</name>
<evidence type="ECO:0000313" key="8">
    <source>
        <dbReference type="Proteomes" id="UP000254834"/>
    </source>
</evidence>
<dbReference type="PANTHER" id="PTHR43197:SF1">
    <property type="entry name" value="UTP--GLUCOSE-1-PHOSPHATE URIDYLYLTRANSFERASE"/>
    <property type="match status" value="1"/>
</dbReference>
<evidence type="ECO:0000256" key="2">
    <source>
        <dbReference type="ARBA" id="ARBA00012415"/>
    </source>
</evidence>
<evidence type="ECO:0000256" key="3">
    <source>
        <dbReference type="ARBA" id="ARBA00022679"/>
    </source>
</evidence>
<keyword evidence="4 7" id="KW-0548">Nucleotidyltransferase</keyword>
<accession>A0A345ZAL6</accession>
<keyword evidence="3 7" id="KW-0808">Transferase</keyword>
<dbReference type="GO" id="GO:0003983">
    <property type="term" value="F:UTP:glucose-1-phosphate uridylyltransferase activity"/>
    <property type="evidence" value="ECO:0007669"/>
    <property type="project" value="UniProtKB-EC"/>
</dbReference>
<gene>
    <name evidence="7" type="ORF">C0J27_01030</name>
</gene>
<dbReference type="InterPro" id="IPR005835">
    <property type="entry name" value="NTP_transferase_dom"/>
</dbReference>
<evidence type="ECO:0000256" key="1">
    <source>
        <dbReference type="ARBA" id="ARBA00006890"/>
    </source>
</evidence>
<dbReference type="SUPFAM" id="SSF53448">
    <property type="entry name" value="Nucleotide-diphospho-sugar transferases"/>
    <property type="match status" value="1"/>
</dbReference>
<dbReference type="KEGG" id="cdes:C0J27_01030"/>
<dbReference type="GO" id="GO:0006011">
    <property type="term" value="P:UDP-alpha-D-glucose metabolic process"/>
    <property type="evidence" value="ECO:0007669"/>
    <property type="project" value="InterPro"/>
</dbReference>
<organism evidence="7 8">
    <name type="scientific">Candidatus Chromulinivorax destructor</name>
    <dbReference type="NCBI Taxonomy" id="2066483"/>
    <lineage>
        <taxon>Bacteria</taxon>
        <taxon>Candidatus Babelota</taxon>
        <taxon>Candidatus Babeliae</taxon>
        <taxon>Candidatus Babeliales</taxon>
        <taxon>Candidatus Chromulinivoraceae</taxon>
        <taxon>Candidatus Chromulinivorax</taxon>
    </lineage>
</organism>
<comment type="similarity">
    <text evidence="1">Belongs to the UDPGP type 2 family.</text>
</comment>
<dbReference type="RefSeq" id="WP_115585348.1">
    <property type="nucleotide sequence ID" value="NZ_CP025544.1"/>
</dbReference>
<dbReference type="PANTHER" id="PTHR43197">
    <property type="entry name" value="UTP--GLUCOSE-1-PHOSPHATE URIDYLYLTRANSFERASE"/>
    <property type="match status" value="1"/>
</dbReference>
<proteinExistence type="inferred from homology"/>